<protein>
    <recommendedName>
        <fullName evidence="2">PKD domain-containing protein</fullName>
    </recommendedName>
</protein>
<reference evidence="3" key="1">
    <citation type="submission" date="2021-10" db="EMBL/GenBank/DDBJ databases">
        <title>Novel species in genus Arthrobacter.</title>
        <authorList>
            <person name="Liu Y."/>
        </authorList>
    </citation>
    <scope>NUCLEOTIDE SEQUENCE</scope>
    <source>
        <strain evidence="3">Zg-Y453</strain>
    </source>
</reference>
<proteinExistence type="predicted"/>
<accession>A0A9X1MEB0</accession>
<dbReference type="EMBL" id="JAJFZV010000004">
    <property type="protein sequence ID" value="MCC3297382.1"/>
    <property type="molecule type" value="Genomic_DNA"/>
</dbReference>
<feature type="signal peptide" evidence="1">
    <location>
        <begin position="1"/>
        <end position="23"/>
    </location>
</feature>
<keyword evidence="1" id="KW-0732">Signal</keyword>
<feature type="domain" description="PKD" evidence="2">
    <location>
        <begin position="192"/>
        <end position="242"/>
    </location>
</feature>
<keyword evidence="4" id="KW-1185">Reference proteome</keyword>
<dbReference type="Proteomes" id="UP001139158">
    <property type="component" value="Unassembled WGS sequence"/>
</dbReference>
<evidence type="ECO:0000313" key="4">
    <source>
        <dbReference type="Proteomes" id="UP001139158"/>
    </source>
</evidence>
<dbReference type="AlphaFoldDB" id="A0A9X1MEB0"/>
<organism evidence="3 4">
    <name type="scientific">Arthrobacter caoxuetaonis</name>
    <dbReference type="NCBI Taxonomy" id="2886935"/>
    <lineage>
        <taxon>Bacteria</taxon>
        <taxon>Bacillati</taxon>
        <taxon>Actinomycetota</taxon>
        <taxon>Actinomycetes</taxon>
        <taxon>Micrococcales</taxon>
        <taxon>Micrococcaceae</taxon>
        <taxon>Arthrobacter</taxon>
    </lineage>
</organism>
<sequence length="295" mass="31907">MISARQRALRGFISLALMPLVLAAGNAEGELGDAGTVRGEVNYYQDPVSKAWSHIQVGLADDPMQYQFELACFDESNGDLECLRIFGMSCDSGPDGRLVWWMTAFKGVPEPEWKRIGSQPTCIYSEDPAAFQERLREEVLTAFQEAPIAAGSMVLQPSPHTLVGAHTNVYVEASGQVFEMNLLGQEVRIAVEPTEYTFDYGDGSSYGPAAVPGGPLPESRWGEQTATSHVYGQTGDFPVLVTTFFSGEYSVNGGPLIPIDGRAEVTSPAQVLSVWRTESRNVADNCLVNPTGIGC</sequence>
<dbReference type="PROSITE" id="PS50093">
    <property type="entry name" value="PKD"/>
    <property type="match status" value="1"/>
</dbReference>
<dbReference type="InterPro" id="IPR000601">
    <property type="entry name" value="PKD_dom"/>
</dbReference>
<evidence type="ECO:0000259" key="2">
    <source>
        <dbReference type="PROSITE" id="PS50093"/>
    </source>
</evidence>
<feature type="chain" id="PRO_5040723912" description="PKD domain-containing protein" evidence="1">
    <location>
        <begin position="24"/>
        <end position="295"/>
    </location>
</feature>
<gene>
    <name evidence="3" type="ORF">LJ757_06135</name>
</gene>
<evidence type="ECO:0000313" key="3">
    <source>
        <dbReference type="EMBL" id="MCC3297382.1"/>
    </source>
</evidence>
<evidence type="ECO:0000256" key="1">
    <source>
        <dbReference type="SAM" id="SignalP"/>
    </source>
</evidence>
<dbReference type="RefSeq" id="WP_227895233.1">
    <property type="nucleotide sequence ID" value="NZ_CP099466.1"/>
</dbReference>
<name>A0A9X1MEB0_9MICC</name>
<comment type="caution">
    <text evidence="3">The sequence shown here is derived from an EMBL/GenBank/DDBJ whole genome shotgun (WGS) entry which is preliminary data.</text>
</comment>